<sequence>MIGWTGSTDWRGLLRSPNSSPSEVLVPGYFSLWALLKVLHPRAILCKDVHRQAPSPAAASGPVKQVPDNSKYGSK</sequence>
<evidence type="ECO:0000313" key="3">
    <source>
        <dbReference type="Proteomes" id="UP001497482"/>
    </source>
</evidence>
<protein>
    <submittedName>
        <fullName evidence="2">Uncharacterized protein</fullName>
    </submittedName>
</protein>
<keyword evidence="3" id="KW-1185">Reference proteome</keyword>
<dbReference type="EMBL" id="OZ035834">
    <property type="protein sequence ID" value="CAL1575873.1"/>
    <property type="molecule type" value="Genomic_DNA"/>
</dbReference>
<evidence type="ECO:0000256" key="1">
    <source>
        <dbReference type="SAM" id="MobiDB-lite"/>
    </source>
</evidence>
<evidence type="ECO:0000313" key="2">
    <source>
        <dbReference type="EMBL" id="CAL1575873.1"/>
    </source>
</evidence>
<name>A0AAV2JI92_KNICA</name>
<dbReference type="AlphaFoldDB" id="A0AAV2JI92"/>
<accession>A0AAV2JI92</accession>
<proteinExistence type="predicted"/>
<gene>
    <name evidence="2" type="ORF">KC01_LOCUS7351</name>
</gene>
<feature type="region of interest" description="Disordered" evidence="1">
    <location>
        <begin position="53"/>
        <end position="75"/>
    </location>
</feature>
<organism evidence="2 3">
    <name type="scientific">Knipowitschia caucasica</name>
    <name type="common">Caucasian dwarf goby</name>
    <name type="synonym">Pomatoschistus caucasicus</name>
    <dbReference type="NCBI Taxonomy" id="637954"/>
    <lineage>
        <taxon>Eukaryota</taxon>
        <taxon>Metazoa</taxon>
        <taxon>Chordata</taxon>
        <taxon>Craniata</taxon>
        <taxon>Vertebrata</taxon>
        <taxon>Euteleostomi</taxon>
        <taxon>Actinopterygii</taxon>
        <taxon>Neopterygii</taxon>
        <taxon>Teleostei</taxon>
        <taxon>Neoteleostei</taxon>
        <taxon>Acanthomorphata</taxon>
        <taxon>Gobiaria</taxon>
        <taxon>Gobiiformes</taxon>
        <taxon>Gobioidei</taxon>
        <taxon>Gobiidae</taxon>
        <taxon>Gobiinae</taxon>
        <taxon>Knipowitschia</taxon>
    </lineage>
</organism>
<dbReference type="Proteomes" id="UP001497482">
    <property type="component" value="Chromosome 12"/>
</dbReference>
<reference evidence="2 3" key="1">
    <citation type="submission" date="2024-04" db="EMBL/GenBank/DDBJ databases">
        <authorList>
            <person name="Waldvogel A.-M."/>
            <person name="Schoenle A."/>
        </authorList>
    </citation>
    <scope>NUCLEOTIDE SEQUENCE [LARGE SCALE GENOMIC DNA]</scope>
</reference>